<proteinExistence type="predicted"/>
<dbReference type="AlphaFoldDB" id="A0AAD4FAT7"/>
<evidence type="ECO:0000313" key="1">
    <source>
        <dbReference type="EMBL" id="KAG9186201.1"/>
    </source>
</evidence>
<comment type="caution">
    <text evidence="1">The sequence shown here is derived from an EMBL/GenBank/DDBJ whole genome shotgun (WGS) entry which is preliminary data.</text>
</comment>
<accession>A0AAD4FAT7</accession>
<dbReference type="Proteomes" id="UP001199106">
    <property type="component" value="Unassembled WGS sequence"/>
</dbReference>
<name>A0AAD4FAT7_9PLEO</name>
<protein>
    <submittedName>
        <fullName evidence="1">Uncharacterized protein</fullName>
    </submittedName>
</protein>
<organism evidence="1 2">
    <name type="scientific">Alternaria panax</name>
    <dbReference type="NCBI Taxonomy" id="48097"/>
    <lineage>
        <taxon>Eukaryota</taxon>
        <taxon>Fungi</taxon>
        <taxon>Dikarya</taxon>
        <taxon>Ascomycota</taxon>
        <taxon>Pezizomycotina</taxon>
        <taxon>Dothideomycetes</taxon>
        <taxon>Pleosporomycetidae</taxon>
        <taxon>Pleosporales</taxon>
        <taxon>Pleosporineae</taxon>
        <taxon>Pleosporaceae</taxon>
        <taxon>Alternaria</taxon>
        <taxon>Alternaria sect. Panax</taxon>
    </lineage>
</organism>
<evidence type="ECO:0000313" key="2">
    <source>
        <dbReference type="Proteomes" id="UP001199106"/>
    </source>
</evidence>
<gene>
    <name evidence="1" type="ORF">G6011_02757</name>
</gene>
<sequence length="224" mass="25581">MGTQSFPITFTASFQAPSNPAAQTSQTTLTTSAPVQRQTVQEPQVTQGAPCLLNFNDNAWLNASEKELRDLKWTSFEDASLRIWSYDVPELTQLPWGLAENVTAQALKAIFEDAAPHFKRAAVILGLQARRCPLDRENLEMPPLMGRIVSCVRKAVQMTNDYQGFAVWNPWDEWHQAYLYLHENVMTKGDRWRFLVANYQSEDKADILADERESIRHKWLPGIK</sequence>
<keyword evidence="2" id="KW-1185">Reference proteome</keyword>
<reference evidence="1" key="1">
    <citation type="submission" date="2021-07" db="EMBL/GenBank/DDBJ databases">
        <title>Genome Resource of American Ginseng Black Spot Pathogen Alternaria panax.</title>
        <authorList>
            <person name="Qiu C."/>
            <person name="Wang W."/>
            <person name="Liu Z."/>
        </authorList>
    </citation>
    <scope>NUCLEOTIDE SEQUENCE</scope>
    <source>
        <strain evidence="1">BNCC115425</strain>
    </source>
</reference>
<dbReference type="EMBL" id="JAANER010000009">
    <property type="protein sequence ID" value="KAG9186201.1"/>
    <property type="molecule type" value="Genomic_DNA"/>
</dbReference>